<feature type="transmembrane region" description="Helical" evidence="1">
    <location>
        <begin position="44"/>
        <end position="62"/>
    </location>
</feature>
<evidence type="ECO:0000313" key="2">
    <source>
        <dbReference type="EMBL" id="ORA34260.1"/>
    </source>
</evidence>
<evidence type="ECO:0008006" key="4">
    <source>
        <dbReference type="Google" id="ProtNLM"/>
    </source>
</evidence>
<dbReference type="OrthoDB" id="4737297at2"/>
<comment type="caution">
    <text evidence="2">The sequence shown here is derived from an EMBL/GenBank/DDBJ whole genome shotgun (WGS) entry which is preliminary data.</text>
</comment>
<name>A0A1X0AW34_9MYCO</name>
<protein>
    <recommendedName>
        <fullName evidence="4">Transmembrane protein</fullName>
    </recommendedName>
</protein>
<accession>A0A1X0AW34</accession>
<dbReference type="Proteomes" id="UP000192448">
    <property type="component" value="Unassembled WGS sequence"/>
</dbReference>
<keyword evidence="1" id="KW-0812">Transmembrane</keyword>
<sequence>MTRSHPHTRNRYAARPPLYGMVMVFVAMAIVAVTAYYHLGWWSIIGYAIAAVTAVGGFALAFRDFS</sequence>
<proteinExistence type="predicted"/>
<dbReference type="RefSeq" id="WP_083165403.1">
    <property type="nucleotide sequence ID" value="NZ_MVHF01000017.1"/>
</dbReference>
<dbReference type="STRING" id="1927124.BST13_18100"/>
<evidence type="ECO:0000313" key="3">
    <source>
        <dbReference type="Proteomes" id="UP000192448"/>
    </source>
</evidence>
<keyword evidence="1" id="KW-1133">Transmembrane helix</keyword>
<dbReference type="AlphaFoldDB" id="A0A1X0AW34"/>
<reference evidence="2 3" key="1">
    <citation type="submission" date="2017-02" db="EMBL/GenBank/DDBJ databases">
        <title>The new phylogeny of genus Mycobacterium.</title>
        <authorList>
            <person name="Tortoli E."/>
            <person name="Trovato A."/>
            <person name="Cirillo D.M."/>
        </authorList>
    </citation>
    <scope>NUCLEOTIDE SEQUENCE [LARGE SCALE GENOMIC DNA]</scope>
    <source>
        <strain evidence="2 3">RW6</strain>
    </source>
</reference>
<keyword evidence="1" id="KW-0472">Membrane</keyword>
<organism evidence="2 3">
    <name type="scientific">Mycobacterium aquaticum</name>
    <dbReference type="NCBI Taxonomy" id="1927124"/>
    <lineage>
        <taxon>Bacteria</taxon>
        <taxon>Bacillati</taxon>
        <taxon>Actinomycetota</taxon>
        <taxon>Actinomycetes</taxon>
        <taxon>Mycobacteriales</taxon>
        <taxon>Mycobacteriaceae</taxon>
        <taxon>Mycobacterium</taxon>
    </lineage>
</organism>
<keyword evidence="3" id="KW-1185">Reference proteome</keyword>
<evidence type="ECO:0000256" key="1">
    <source>
        <dbReference type="SAM" id="Phobius"/>
    </source>
</evidence>
<dbReference type="EMBL" id="MVHF01000017">
    <property type="protein sequence ID" value="ORA34260.1"/>
    <property type="molecule type" value="Genomic_DNA"/>
</dbReference>
<feature type="transmembrane region" description="Helical" evidence="1">
    <location>
        <begin position="18"/>
        <end position="38"/>
    </location>
</feature>
<gene>
    <name evidence="2" type="ORF">BST13_18100</name>
</gene>